<dbReference type="PANTHER" id="PTHR33990">
    <property type="entry name" value="PROTEIN YJDN-RELATED"/>
    <property type="match status" value="1"/>
</dbReference>
<dbReference type="Gene3D" id="3.10.180.10">
    <property type="entry name" value="2,3-Dihydroxybiphenyl 1,2-Dioxygenase, domain 1"/>
    <property type="match status" value="1"/>
</dbReference>
<sequence length="157" mass="17475">MPPITPCLWFDDQGEQAAQLYTSLFANSRITNVSRYGPGGRRPEGMAMTVQFELDGREYVALNGGPEFPQTEAFSLQVFCESQAEIDRYWDVLTADGGVESQCGWLKDRFGVSWQIVPSALGELLGDPDPERSRRATEAMFTMSKIDIEEIRRAAAG</sequence>
<accession>A0ABT0JWK7</accession>
<gene>
    <name evidence="2" type="ORF">MXD59_09135</name>
</gene>
<evidence type="ECO:0000259" key="1">
    <source>
        <dbReference type="Pfam" id="PF06983"/>
    </source>
</evidence>
<reference evidence="2 3" key="1">
    <citation type="submission" date="2022-04" db="EMBL/GenBank/DDBJ databases">
        <title>Genome diversity in the genus Frankia.</title>
        <authorList>
            <person name="Carlos-Shanley C."/>
            <person name="Hahn D."/>
        </authorList>
    </citation>
    <scope>NUCLEOTIDE SEQUENCE [LARGE SCALE GENOMIC DNA]</scope>
    <source>
        <strain evidence="2 3">Ag45/Mut15</strain>
    </source>
</reference>
<organism evidence="2 3">
    <name type="scientific">Frankia umida</name>
    <dbReference type="NCBI Taxonomy" id="573489"/>
    <lineage>
        <taxon>Bacteria</taxon>
        <taxon>Bacillati</taxon>
        <taxon>Actinomycetota</taxon>
        <taxon>Actinomycetes</taxon>
        <taxon>Frankiales</taxon>
        <taxon>Frankiaceae</taxon>
        <taxon>Frankia</taxon>
    </lineage>
</organism>
<dbReference type="Pfam" id="PF06983">
    <property type="entry name" value="3-dmu-9_3-mt"/>
    <property type="match status" value="1"/>
</dbReference>
<evidence type="ECO:0000313" key="3">
    <source>
        <dbReference type="Proteomes" id="UP001201873"/>
    </source>
</evidence>
<evidence type="ECO:0000313" key="2">
    <source>
        <dbReference type="EMBL" id="MCK9875936.1"/>
    </source>
</evidence>
<keyword evidence="3" id="KW-1185">Reference proteome</keyword>
<dbReference type="PIRSF" id="PIRSF021700">
    <property type="entry name" value="3_dmu_93_MTrfase"/>
    <property type="match status" value="1"/>
</dbReference>
<protein>
    <submittedName>
        <fullName evidence="2">VOC family protein</fullName>
    </submittedName>
</protein>
<dbReference type="InterPro" id="IPR029068">
    <property type="entry name" value="Glyas_Bleomycin-R_OHBP_Dase"/>
</dbReference>
<dbReference type="CDD" id="cd06588">
    <property type="entry name" value="PhnB_like"/>
    <property type="match status" value="1"/>
</dbReference>
<dbReference type="Proteomes" id="UP001201873">
    <property type="component" value="Unassembled WGS sequence"/>
</dbReference>
<dbReference type="RefSeq" id="WP_163550076.1">
    <property type="nucleotide sequence ID" value="NZ_JALKFT010000007.1"/>
</dbReference>
<proteinExistence type="predicted"/>
<feature type="domain" description="PhnB-like" evidence="1">
    <location>
        <begin position="4"/>
        <end position="117"/>
    </location>
</feature>
<dbReference type="InterPro" id="IPR009725">
    <property type="entry name" value="3_dmu_93_MTrfase"/>
</dbReference>
<dbReference type="EMBL" id="JALKFT010000007">
    <property type="protein sequence ID" value="MCK9875936.1"/>
    <property type="molecule type" value="Genomic_DNA"/>
</dbReference>
<dbReference type="PANTHER" id="PTHR33990:SF2">
    <property type="entry name" value="PHNB-LIKE DOMAIN-CONTAINING PROTEIN"/>
    <property type="match status" value="1"/>
</dbReference>
<comment type="caution">
    <text evidence="2">The sequence shown here is derived from an EMBL/GenBank/DDBJ whole genome shotgun (WGS) entry which is preliminary data.</text>
</comment>
<name>A0ABT0JWK7_9ACTN</name>
<dbReference type="InterPro" id="IPR028973">
    <property type="entry name" value="PhnB-like"/>
</dbReference>
<dbReference type="SUPFAM" id="SSF54593">
    <property type="entry name" value="Glyoxalase/Bleomycin resistance protein/Dihydroxybiphenyl dioxygenase"/>
    <property type="match status" value="1"/>
</dbReference>